<dbReference type="WBParaSite" id="RSKR_0000517650.1">
    <property type="protein sequence ID" value="RSKR_0000517650.1"/>
    <property type="gene ID" value="RSKR_0000517650"/>
</dbReference>
<sequence>MLNRLIFILLIASTLFLTTQAFYPSLMSMNSYSTGGRPAYNYGYNDVPIANYEEDSIGKNLIDMVV</sequence>
<name>A0AC35TWT6_9BILA</name>
<dbReference type="Proteomes" id="UP000095286">
    <property type="component" value="Unplaced"/>
</dbReference>
<proteinExistence type="predicted"/>
<protein>
    <submittedName>
        <fullName evidence="2">Uncharacterized protein</fullName>
    </submittedName>
</protein>
<reference evidence="2" key="1">
    <citation type="submission" date="2016-11" db="UniProtKB">
        <authorList>
            <consortium name="WormBaseParasite"/>
        </authorList>
    </citation>
    <scope>IDENTIFICATION</scope>
    <source>
        <strain evidence="2">KR3021</strain>
    </source>
</reference>
<evidence type="ECO:0000313" key="1">
    <source>
        <dbReference type="Proteomes" id="UP000095286"/>
    </source>
</evidence>
<accession>A0AC35TWT6</accession>
<evidence type="ECO:0000313" key="2">
    <source>
        <dbReference type="WBParaSite" id="RSKR_0000517650.1"/>
    </source>
</evidence>
<organism evidence="1 2">
    <name type="scientific">Rhabditophanes sp. KR3021</name>
    <dbReference type="NCBI Taxonomy" id="114890"/>
    <lineage>
        <taxon>Eukaryota</taxon>
        <taxon>Metazoa</taxon>
        <taxon>Ecdysozoa</taxon>
        <taxon>Nematoda</taxon>
        <taxon>Chromadorea</taxon>
        <taxon>Rhabditida</taxon>
        <taxon>Tylenchina</taxon>
        <taxon>Panagrolaimomorpha</taxon>
        <taxon>Strongyloidoidea</taxon>
        <taxon>Alloionematidae</taxon>
        <taxon>Rhabditophanes</taxon>
    </lineage>
</organism>